<sequence length="496" mass="53459">MDLDTAWCPVCSREIAPKRYQVPIAPPMPAQPPSSPVLSDTAAPRRTKSTARRGGLAHGTGRVKPNGAVKTSPKPAPTPAPAAAPAATIRICTVIDQGPLLLYCSDECRLSDINSNFLAADYNPSRDMMPAAPHNSCANIAEESDSSSGTSSNSSSWSSDCTKGSHVSPSMAAIAAMYNFPPMPPPAPILGPSTSELTRPARGNFEKDFNNGGIMVGRHIKAALCPEVVKVHAFNSGSAAPPATRGPIKGWTDGSADWRSKVYNTTTPINEDDRRQIHIPFGAGIEPARTVTPVPAAPAAASQPQPQQPMRPAPARQNSDELYAKYPLSFSRRSESRTSLYTAPSTVSLPHTASASSMRSAQRQKMILKKGVEGRLLIPDVLLRQSSRTESTSSCRSSASPESISSPLQCHVSKVSEEGARTTKSVPPTSRRPVTETRPWSYENMLTYPAMPRPSQKELRMQWCIVDGVEREIEVEVDVTQPLKRLFLFADKDPSR</sequence>
<feature type="compositionally biased region" description="Low complexity" evidence="1">
    <location>
        <begin position="146"/>
        <end position="159"/>
    </location>
</feature>
<feature type="compositionally biased region" description="Low complexity" evidence="1">
    <location>
        <begin position="387"/>
        <end position="407"/>
    </location>
</feature>
<feature type="compositionally biased region" description="Low complexity" evidence="1">
    <location>
        <begin position="353"/>
        <end position="364"/>
    </location>
</feature>
<feature type="compositionally biased region" description="Polar residues" evidence="1">
    <location>
        <begin position="337"/>
        <end position="351"/>
    </location>
</feature>
<gene>
    <name evidence="2" type="ORF">FIBSPDRAFT_939291</name>
</gene>
<feature type="region of interest" description="Disordered" evidence="1">
    <location>
        <begin position="334"/>
        <end position="364"/>
    </location>
</feature>
<feature type="region of interest" description="Disordered" evidence="1">
    <location>
        <begin position="139"/>
        <end position="162"/>
    </location>
</feature>
<name>A0A165WSE0_9AGAM</name>
<organism evidence="2 3">
    <name type="scientific">Athelia psychrophila</name>
    <dbReference type="NCBI Taxonomy" id="1759441"/>
    <lineage>
        <taxon>Eukaryota</taxon>
        <taxon>Fungi</taxon>
        <taxon>Dikarya</taxon>
        <taxon>Basidiomycota</taxon>
        <taxon>Agaricomycotina</taxon>
        <taxon>Agaricomycetes</taxon>
        <taxon>Agaricomycetidae</taxon>
        <taxon>Atheliales</taxon>
        <taxon>Atheliaceae</taxon>
        <taxon>Athelia</taxon>
    </lineage>
</organism>
<feature type="compositionally biased region" description="Low complexity" evidence="1">
    <location>
        <begin position="294"/>
        <end position="305"/>
    </location>
</feature>
<evidence type="ECO:0000256" key="1">
    <source>
        <dbReference type="SAM" id="MobiDB-lite"/>
    </source>
</evidence>
<dbReference type="EMBL" id="KV417738">
    <property type="protein sequence ID" value="KZP07871.1"/>
    <property type="molecule type" value="Genomic_DNA"/>
</dbReference>
<reference evidence="2 3" key="1">
    <citation type="journal article" date="2016" name="Mol. Biol. Evol.">
        <title>Comparative Genomics of Early-Diverging Mushroom-Forming Fungi Provides Insights into the Origins of Lignocellulose Decay Capabilities.</title>
        <authorList>
            <person name="Nagy L.G."/>
            <person name="Riley R."/>
            <person name="Tritt A."/>
            <person name="Adam C."/>
            <person name="Daum C."/>
            <person name="Floudas D."/>
            <person name="Sun H."/>
            <person name="Yadav J.S."/>
            <person name="Pangilinan J."/>
            <person name="Larsson K.H."/>
            <person name="Matsuura K."/>
            <person name="Barry K."/>
            <person name="Labutti K."/>
            <person name="Kuo R."/>
            <person name="Ohm R.A."/>
            <person name="Bhattacharya S.S."/>
            <person name="Shirouzu T."/>
            <person name="Yoshinaga Y."/>
            <person name="Martin F.M."/>
            <person name="Grigoriev I.V."/>
            <person name="Hibbett D.S."/>
        </authorList>
    </citation>
    <scope>NUCLEOTIDE SEQUENCE [LARGE SCALE GENOMIC DNA]</scope>
    <source>
        <strain evidence="2 3">CBS 109695</strain>
    </source>
</reference>
<feature type="compositionally biased region" description="Pro residues" evidence="1">
    <location>
        <begin position="24"/>
        <end position="35"/>
    </location>
</feature>
<keyword evidence="3" id="KW-1185">Reference proteome</keyword>
<evidence type="ECO:0000313" key="3">
    <source>
        <dbReference type="Proteomes" id="UP000076532"/>
    </source>
</evidence>
<accession>A0A165WSE0</accession>
<feature type="region of interest" description="Disordered" evidence="1">
    <location>
        <begin position="387"/>
        <end position="435"/>
    </location>
</feature>
<evidence type="ECO:0000313" key="2">
    <source>
        <dbReference type="EMBL" id="KZP07871.1"/>
    </source>
</evidence>
<dbReference type="Proteomes" id="UP000076532">
    <property type="component" value="Unassembled WGS sequence"/>
</dbReference>
<dbReference type="OrthoDB" id="3365472at2759"/>
<protein>
    <submittedName>
        <fullName evidence="2">Uncharacterized protein</fullName>
    </submittedName>
</protein>
<feature type="region of interest" description="Disordered" evidence="1">
    <location>
        <begin position="294"/>
        <end position="318"/>
    </location>
</feature>
<dbReference type="AlphaFoldDB" id="A0A165WSE0"/>
<feature type="region of interest" description="Disordered" evidence="1">
    <location>
        <begin position="23"/>
        <end position="83"/>
    </location>
</feature>
<proteinExistence type="predicted"/>